<dbReference type="Pfam" id="PF13581">
    <property type="entry name" value="HATPase_c_2"/>
    <property type="match status" value="1"/>
</dbReference>
<evidence type="ECO:0000259" key="2">
    <source>
        <dbReference type="Pfam" id="PF13581"/>
    </source>
</evidence>
<dbReference type="InterPro" id="IPR047718">
    <property type="entry name" value="RsbA-like_anti_sig"/>
</dbReference>
<proteinExistence type="predicted"/>
<keyword evidence="5" id="KW-1185">Reference proteome</keyword>
<dbReference type="AlphaFoldDB" id="A0A1G8B2I1"/>
<feature type="domain" description="Histidine kinase/HSP90-like ATPase" evidence="2">
    <location>
        <begin position="198"/>
        <end position="309"/>
    </location>
</feature>
<dbReference type="EMBL" id="FNCN01000013">
    <property type="protein sequence ID" value="SDH27325.1"/>
    <property type="molecule type" value="Genomic_DNA"/>
</dbReference>
<dbReference type="RefSeq" id="WP_176955479.1">
    <property type="nucleotide sequence ID" value="NZ_FNCN01000013.1"/>
</dbReference>
<dbReference type="SUPFAM" id="SSF55874">
    <property type="entry name" value="ATPase domain of HSP90 chaperone/DNA topoisomerase II/histidine kinase"/>
    <property type="match status" value="1"/>
</dbReference>
<protein>
    <submittedName>
        <fullName evidence="4">Anti-sigma regulatory factor (Ser/Thr protein kinase)</fullName>
    </submittedName>
</protein>
<dbReference type="InterPro" id="IPR050267">
    <property type="entry name" value="Anti-sigma-factor_SerPK"/>
</dbReference>
<dbReference type="Gene3D" id="3.30.565.10">
    <property type="entry name" value="Histidine kinase-like ATPase, C-terminal domain"/>
    <property type="match status" value="1"/>
</dbReference>
<name>A0A1G8B2I1_9ACTN</name>
<dbReference type="PANTHER" id="PTHR35526">
    <property type="entry name" value="ANTI-SIGMA-F FACTOR RSBW-RELATED"/>
    <property type="match status" value="1"/>
</dbReference>
<keyword evidence="4" id="KW-0808">Transferase</keyword>
<feature type="domain" description="MEDS" evidence="3">
    <location>
        <begin position="15"/>
        <end position="156"/>
    </location>
</feature>
<evidence type="ECO:0000259" key="3">
    <source>
        <dbReference type="Pfam" id="PF14417"/>
    </source>
</evidence>
<evidence type="ECO:0000313" key="4">
    <source>
        <dbReference type="EMBL" id="SDH27325.1"/>
    </source>
</evidence>
<dbReference type="InterPro" id="IPR003594">
    <property type="entry name" value="HATPase_dom"/>
</dbReference>
<dbReference type="STRING" id="504805.SAMN05421505_11398"/>
<dbReference type="CDD" id="cd16936">
    <property type="entry name" value="HATPase_RsbW-like"/>
    <property type="match status" value="1"/>
</dbReference>
<dbReference type="Pfam" id="PF14417">
    <property type="entry name" value="MEDS"/>
    <property type="match status" value="1"/>
</dbReference>
<keyword evidence="1" id="KW-0723">Serine/threonine-protein kinase</keyword>
<evidence type="ECO:0000313" key="5">
    <source>
        <dbReference type="Proteomes" id="UP000198923"/>
    </source>
</evidence>
<sequence length="315" mass="34551">MQPDRDARTGGPFAHIAVPYASEDESLPVVITTIQKAVSAGHRILLSTGQRFHDLVADALGADMDRVDHRAAQEWYLHPYRTLSATHDYCRSHDGHILVVGEPLWQGRGERETREWIRYESVINALFGGESVTTMCLYDRRTTPFQVLAHIPRTHPGYLTGQSVHGSNAYVPPDRLTLYGDDLPLSEPPAPPVAAEFSPGDLGRLRQTVTDYALRAGMARDQIVSLVMSVSEIAANSVEHGAGHGGIAMWTTGQEVVCEITDPGGTIDVPLPGYLPPEPEAEGGYGLWISRQLCDLVEIRAHGGVLRVRLHMRLV</sequence>
<organism evidence="4 5">
    <name type="scientific">Sinosporangium album</name>
    <dbReference type="NCBI Taxonomy" id="504805"/>
    <lineage>
        <taxon>Bacteria</taxon>
        <taxon>Bacillati</taxon>
        <taxon>Actinomycetota</taxon>
        <taxon>Actinomycetes</taxon>
        <taxon>Streptosporangiales</taxon>
        <taxon>Streptosporangiaceae</taxon>
        <taxon>Sinosporangium</taxon>
    </lineage>
</organism>
<dbReference type="PANTHER" id="PTHR35526:SF3">
    <property type="entry name" value="ANTI-SIGMA-F FACTOR RSBW"/>
    <property type="match status" value="1"/>
</dbReference>
<reference evidence="4 5" key="1">
    <citation type="submission" date="2016-10" db="EMBL/GenBank/DDBJ databases">
        <authorList>
            <person name="de Groot N.N."/>
        </authorList>
    </citation>
    <scope>NUCLEOTIDE SEQUENCE [LARGE SCALE GENOMIC DNA]</scope>
    <source>
        <strain evidence="4 5">CPCC 201354</strain>
    </source>
</reference>
<dbReference type="InterPro" id="IPR025847">
    <property type="entry name" value="MEDS_domain"/>
</dbReference>
<dbReference type="NCBIfam" id="NF041045">
    <property type="entry name" value="RsbA_anti_sig"/>
    <property type="match status" value="1"/>
</dbReference>
<dbReference type="Proteomes" id="UP000198923">
    <property type="component" value="Unassembled WGS sequence"/>
</dbReference>
<keyword evidence="4" id="KW-0418">Kinase</keyword>
<accession>A0A1G8B2I1</accession>
<dbReference type="InterPro" id="IPR036890">
    <property type="entry name" value="HATPase_C_sf"/>
</dbReference>
<gene>
    <name evidence="4" type="ORF">SAMN05421505_11398</name>
</gene>
<evidence type="ECO:0000256" key="1">
    <source>
        <dbReference type="ARBA" id="ARBA00022527"/>
    </source>
</evidence>
<dbReference type="GO" id="GO:0004674">
    <property type="term" value="F:protein serine/threonine kinase activity"/>
    <property type="evidence" value="ECO:0007669"/>
    <property type="project" value="UniProtKB-KW"/>
</dbReference>